<gene>
    <name evidence="3" type="ORF">GCM10023350_35720</name>
</gene>
<dbReference type="EMBL" id="BAABKN010000023">
    <property type="protein sequence ID" value="GAA4747683.1"/>
    <property type="molecule type" value="Genomic_DNA"/>
</dbReference>
<evidence type="ECO:0000256" key="2">
    <source>
        <dbReference type="SAM" id="MobiDB-lite"/>
    </source>
</evidence>
<accession>A0ABP8Z696</accession>
<dbReference type="PANTHER" id="PTHR37313">
    <property type="entry name" value="UPF0749 PROTEIN RV1825"/>
    <property type="match status" value="1"/>
</dbReference>
<name>A0ABP8Z696_9ACTN</name>
<sequence>MQAMLSSVPGRDGLRDTLVNVSAGSHARGTGSSDPDHSRRRIRLPRRPAQSRPDHGRGRLWRIGTPLVVLACGGLFVVSANNSEGTDLRPGRYTDLAALVEDEADSYAALRDRVAALDAQVTMLSTAVSDRDVNRYQRKIGRLRDPAGLEPRRGPGVTIVLSDAPADVINSTTGDVNPLLVHQQDIQAVVNALWKGGASAVTIQGQRVVSTTGIKCEGNSVQLQGVPYPQPYVIQAVGDQSALRSAVDNDSYLAAYREDAADPEISVGWELALENSLTAPAYDGLTDLSYAVPLTNKTS</sequence>
<dbReference type="Pfam" id="PF05949">
    <property type="entry name" value="DUF881"/>
    <property type="match status" value="1"/>
</dbReference>
<evidence type="ECO:0000256" key="1">
    <source>
        <dbReference type="ARBA" id="ARBA00009108"/>
    </source>
</evidence>
<comment type="similarity">
    <text evidence="1">Belongs to the UPF0749 family.</text>
</comment>
<organism evidence="3 4">
    <name type="scientific">Nocardioides endophyticus</name>
    <dbReference type="NCBI Taxonomy" id="1353775"/>
    <lineage>
        <taxon>Bacteria</taxon>
        <taxon>Bacillati</taxon>
        <taxon>Actinomycetota</taxon>
        <taxon>Actinomycetes</taxon>
        <taxon>Propionibacteriales</taxon>
        <taxon>Nocardioidaceae</taxon>
        <taxon>Nocardioides</taxon>
    </lineage>
</organism>
<reference evidence="4" key="1">
    <citation type="journal article" date="2019" name="Int. J. Syst. Evol. Microbiol.">
        <title>The Global Catalogue of Microorganisms (GCM) 10K type strain sequencing project: providing services to taxonomists for standard genome sequencing and annotation.</title>
        <authorList>
            <consortium name="The Broad Institute Genomics Platform"/>
            <consortium name="The Broad Institute Genome Sequencing Center for Infectious Disease"/>
            <person name="Wu L."/>
            <person name="Ma J."/>
        </authorList>
    </citation>
    <scope>NUCLEOTIDE SEQUENCE [LARGE SCALE GENOMIC DNA]</scope>
    <source>
        <strain evidence="4">JCM 18532</strain>
    </source>
</reference>
<evidence type="ECO:0000313" key="3">
    <source>
        <dbReference type="EMBL" id="GAA4747683.1"/>
    </source>
</evidence>
<keyword evidence="4" id="KW-1185">Reference proteome</keyword>
<dbReference type="InterPro" id="IPR010273">
    <property type="entry name" value="DUF881"/>
</dbReference>
<feature type="region of interest" description="Disordered" evidence="2">
    <location>
        <begin position="21"/>
        <end position="58"/>
    </location>
</feature>
<protein>
    <submittedName>
        <fullName evidence="3">DUF881 domain-containing protein</fullName>
    </submittedName>
</protein>
<evidence type="ECO:0000313" key="4">
    <source>
        <dbReference type="Proteomes" id="UP001499882"/>
    </source>
</evidence>
<dbReference type="Proteomes" id="UP001499882">
    <property type="component" value="Unassembled WGS sequence"/>
</dbReference>
<dbReference type="PANTHER" id="PTHR37313:SF4">
    <property type="entry name" value="CONSERVED MEMBRANE PROTEIN-RELATED"/>
    <property type="match status" value="1"/>
</dbReference>
<dbReference type="Gene3D" id="3.30.70.1880">
    <property type="entry name" value="Protein of unknown function DUF881"/>
    <property type="match status" value="1"/>
</dbReference>
<proteinExistence type="inferred from homology"/>
<comment type="caution">
    <text evidence="3">The sequence shown here is derived from an EMBL/GenBank/DDBJ whole genome shotgun (WGS) entry which is preliminary data.</text>
</comment>